<reference evidence="3" key="2">
    <citation type="submission" date="2013-12" db="EMBL/GenBank/DDBJ databases">
        <title>Evolution of pathogenesis and genome organization in the Tremellales.</title>
        <authorList>
            <person name="Cuomo C."/>
            <person name="Litvintseva A."/>
            <person name="Heitman J."/>
            <person name="Chen Y."/>
            <person name="Sun S."/>
            <person name="Springer D."/>
            <person name="Dromer F."/>
            <person name="Young S."/>
            <person name="Zeng Q."/>
            <person name="Chapman S."/>
            <person name="Gujja S."/>
            <person name="Saif S."/>
            <person name="Birren B."/>
        </authorList>
    </citation>
    <scope>NUCLEOTIDE SEQUENCE [LARGE SCALE GENOMIC DNA]</scope>
    <source>
        <strain evidence="3">BCC8398</strain>
    </source>
</reference>
<dbReference type="AlphaFoldDB" id="A0A1B9H2Y5"/>
<dbReference type="Proteomes" id="UP000092666">
    <property type="component" value="Unassembled WGS sequence"/>
</dbReference>
<dbReference type="OrthoDB" id="422106at2759"/>
<protein>
    <submittedName>
        <fullName evidence="2">Uncharacterized protein</fullName>
    </submittedName>
</protein>
<feature type="region of interest" description="Disordered" evidence="1">
    <location>
        <begin position="1"/>
        <end position="40"/>
    </location>
</feature>
<dbReference type="Pfam" id="PF10309">
    <property type="entry name" value="NCBP3"/>
    <property type="match status" value="1"/>
</dbReference>
<accession>A0A1B9H2Y5</accession>
<evidence type="ECO:0000256" key="1">
    <source>
        <dbReference type="SAM" id="MobiDB-lite"/>
    </source>
</evidence>
<feature type="compositionally biased region" description="Polar residues" evidence="1">
    <location>
        <begin position="15"/>
        <end position="24"/>
    </location>
</feature>
<dbReference type="InterPro" id="IPR019416">
    <property type="entry name" value="NCBP3"/>
</dbReference>
<keyword evidence="3" id="KW-1185">Reference proteome</keyword>
<dbReference type="STRING" id="1296120.A0A1B9H2Y5"/>
<dbReference type="EMBL" id="KV700122">
    <property type="protein sequence ID" value="OCF37634.1"/>
    <property type="molecule type" value="Genomic_DNA"/>
</dbReference>
<proteinExistence type="predicted"/>
<name>A0A1B9H2Y5_9TREE</name>
<feature type="compositionally biased region" description="Basic and acidic residues" evidence="1">
    <location>
        <begin position="334"/>
        <end position="365"/>
    </location>
</feature>
<organism evidence="2 3">
    <name type="scientific">Kwoniella heveanensis BCC8398</name>
    <dbReference type="NCBI Taxonomy" id="1296120"/>
    <lineage>
        <taxon>Eukaryota</taxon>
        <taxon>Fungi</taxon>
        <taxon>Dikarya</taxon>
        <taxon>Basidiomycota</taxon>
        <taxon>Agaricomycotina</taxon>
        <taxon>Tremellomycetes</taxon>
        <taxon>Tremellales</taxon>
        <taxon>Cryptococcaceae</taxon>
        <taxon>Kwoniella</taxon>
    </lineage>
</organism>
<dbReference type="GO" id="GO:0003729">
    <property type="term" value="F:mRNA binding"/>
    <property type="evidence" value="ECO:0007669"/>
    <property type="project" value="InterPro"/>
</dbReference>
<sequence length="453" mass="49939">MSLPYDATPPPEDPSYTNNGQTHTGAEDENPALDRPLDEYELPAEEVPEHVRSLMGRMSKGKLYLMEESPGILHLDADERLRRDPRIAALAERLDKQDPTSWLEAISATAPSPIKTNALYLRSDLIQHLSTSKVFSWASSLGASVMGIEWLNDTTLQLIFATPAAALLGLTLLSKAGFDPAEGDDPLLERSAHSVPISLLPLAEPEPVDSLEGKELLLGSSSTLAEGGDGVRRKGRGKFGGSSAGGAFDLEPLARDRAEEDTFKLAAGVDPHARIAIRYATESDSELRKQAKQSEWYKRHGRNAGKEVASHRRSTHREEERLSFGGRGENGGGEGRDFARRLGRERRNPYGSERDREQRRDGRGDRRGRRTEEDLDKELENMAARRAAGDEGVIGVGDEDVDMEADSRSEDRRDKHGRSDGRHRGGRGGRFGNRKEDLDKELDDLFAARSSTV</sequence>
<feature type="compositionally biased region" description="Basic and acidic residues" evidence="1">
    <location>
        <begin position="405"/>
        <end position="423"/>
    </location>
</feature>
<evidence type="ECO:0000313" key="2">
    <source>
        <dbReference type="EMBL" id="OCF37634.1"/>
    </source>
</evidence>
<dbReference type="GO" id="GO:0000340">
    <property type="term" value="F:RNA 7-methylguanosine cap binding"/>
    <property type="evidence" value="ECO:0007669"/>
    <property type="project" value="InterPro"/>
</dbReference>
<feature type="region of interest" description="Disordered" evidence="1">
    <location>
        <begin position="279"/>
        <end position="453"/>
    </location>
</feature>
<evidence type="ECO:0000313" key="3">
    <source>
        <dbReference type="Proteomes" id="UP000092666"/>
    </source>
</evidence>
<gene>
    <name evidence="2" type="ORF">I316_00761</name>
</gene>
<feature type="compositionally biased region" description="Basic and acidic residues" evidence="1">
    <location>
        <begin position="304"/>
        <end position="322"/>
    </location>
</feature>
<reference evidence="2 3" key="1">
    <citation type="submission" date="2013-07" db="EMBL/GenBank/DDBJ databases">
        <title>The Genome Sequence of Cryptococcus heveanensis BCC8398.</title>
        <authorList>
            <consortium name="The Broad Institute Genome Sequencing Platform"/>
            <person name="Cuomo C."/>
            <person name="Litvintseva A."/>
            <person name="Chen Y."/>
            <person name="Heitman J."/>
            <person name="Sun S."/>
            <person name="Springer D."/>
            <person name="Dromer F."/>
            <person name="Young S.K."/>
            <person name="Zeng Q."/>
            <person name="Gargeya S."/>
            <person name="Fitzgerald M."/>
            <person name="Abouelleil A."/>
            <person name="Alvarado L."/>
            <person name="Berlin A.M."/>
            <person name="Chapman S.B."/>
            <person name="Dewar J."/>
            <person name="Goldberg J."/>
            <person name="Griggs A."/>
            <person name="Gujja S."/>
            <person name="Hansen M."/>
            <person name="Howarth C."/>
            <person name="Imamovic A."/>
            <person name="Larimer J."/>
            <person name="McCowan C."/>
            <person name="Murphy C."/>
            <person name="Pearson M."/>
            <person name="Priest M."/>
            <person name="Roberts A."/>
            <person name="Saif S."/>
            <person name="Shea T."/>
            <person name="Sykes S."/>
            <person name="Wortman J."/>
            <person name="Nusbaum C."/>
            <person name="Birren B."/>
        </authorList>
    </citation>
    <scope>NUCLEOTIDE SEQUENCE [LARGE SCALE GENOMIC DNA]</scope>
    <source>
        <strain evidence="2 3">BCC8398</strain>
    </source>
</reference>